<dbReference type="HOGENOM" id="CLU_000288_36_7_1"/>
<dbReference type="Proteomes" id="UP000022910">
    <property type="component" value="Unassembled WGS sequence"/>
</dbReference>
<dbReference type="InterPro" id="IPR011990">
    <property type="entry name" value="TPR-like_helical_dom_sf"/>
</dbReference>
<dbReference type="AlphaFoldDB" id="A0A015JK32"/>
<gene>
    <name evidence="1" type="ORF">RirG_226590</name>
</gene>
<organism evidence="1 2">
    <name type="scientific">Rhizophagus irregularis (strain DAOM 197198w)</name>
    <name type="common">Glomus intraradices</name>
    <dbReference type="NCBI Taxonomy" id="1432141"/>
    <lineage>
        <taxon>Eukaryota</taxon>
        <taxon>Fungi</taxon>
        <taxon>Fungi incertae sedis</taxon>
        <taxon>Mucoromycota</taxon>
        <taxon>Glomeromycotina</taxon>
        <taxon>Glomeromycetes</taxon>
        <taxon>Glomerales</taxon>
        <taxon>Glomeraceae</taxon>
        <taxon>Rhizophagus</taxon>
    </lineage>
</organism>
<name>A0A015JK32_RHIIW</name>
<reference evidence="1 2" key="1">
    <citation type="submission" date="2014-02" db="EMBL/GenBank/DDBJ databases">
        <title>Single nucleus genome sequencing reveals high similarity among nuclei of an endomycorrhizal fungus.</title>
        <authorList>
            <person name="Lin K."/>
            <person name="Geurts R."/>
            <person name="Zhang Z."/>
            <person name="Limpens E."/>
            <person name="Saunders D.G."/>
            <person name="Mu D."/>
            <person name="Pang E."/>
            <person name="Cao H."/>
            <person name="Cha H."/>
            <person name="Lin T."/>
            <person name="Zhou Q."/>
            <person name="Shang Y."/>
            <person name="Li Y."/>
            <person name="Ivanov S."/>
            <person name="Sharma T."/>
            <person name="Velzen R.V."/>
            <person name="Ruijter N.D."/>
            <person name="Aanen D.K."/>
            <person name="Win J."/>
            <person name="Kamoun S."/>
            <person name="Bisseling T."/>
            <person name="Huang S."/>
        </authorList>
    </citation>
    <scope>NUCLEOTIDE SEQUENCE [LARGE SCALE GENOMIC DNA]</scope>
    <source>
        <strain evidence="2">DAOM197198w</strain>
    </source>
</reference>
<dbReference type="InterPro" id="IPR006597">
    <property type="entry name" value="Sel1-like"/>
</dbReference>
<comment type="caution">
    <text evidence="1">The sequence shown here is derived from an EMBL/GenBank/DDBJ whole genome shotgun (WGS) entry which is preliminary data.</text>
</comment>
<keyword evidence="2" id="KW-1185">Reference proteome</keyword>
<sequence>MSDKQLNSNSNNVDSSNIQISLSQIIQNFYKTNIKEKQPTTQNINEIIFEEELGIVVDNLVNLCFKEINEGKEEIVIKQHVIDYINNHKLDSHEFYKWLLNNQNDSNSIYLLGYLNYYGIQVNVNRKQALKLYQKATNLGNIMAQYNIANMYIDGEGVEKNYDKAFELSKKLAEKGYSSGMNLLGYCYDKGIGAGIDNEKAVKLFQKAANLKNNLAQYNLALMYEFGKGTDKDIYQAIHWYKKSAEQGDKFAQDKLKELSTE</sequence>
<accession>A0A015JK32</accession>
<dbReference type="Gene3D" id="1.25.40.10">
    <property type="entry name" value="Tetratricopeptide repeat domain"/>
    <property type="match status" value="1"/>
</dbReference>
<dbReference type="PANTHER" id="PTHR43628">
    <property type="entry name" value="ACTIVATOR OF C KINASE PROTEIN 1-RELATED"/>
    <property type="match status" value="1"/>
</dbReference>
<dbReference type="PANTHER" id="PTHR43628:SF1">
    <property type="entry name" value="CHITIN SYNTHASE REGULATORY FACTOR 2-RELATED"/>
    <property type="match status" value="1"/>
</dbReference>
<dbReference type="OrthoDB" id="2384430at2759"/>
<dbReference type="SUPFAM" id="SSF81901">
    <property type="entry name" value="HCP-like"/>
    <property type="match status" value="1"/>
</dbReference>
<proteinExistence type="predicted"/>
<protein>
    <submittedName>
        <fullName evidence="1">Skt5p</fullName>
    </submittedName>
</protein>
<evidence type="ECO:0000313" key="1">
    <source>
        <dbReference type="EMBL" id="EXX55299.1"/>
    </source>
</evidence>
<dbReference type="SMART" id="SM00671">
    <property type="entry name" value="SEL1"/>
    <property type="match status" value="4"/>
</dbReference>
<evidence type="ECO:0000313" key="2">
    <source>
        <dbReference type="Proteomes" id="UP000022910"/>
    </source>
</evidence>
<dbReference type="InterPro" id="IPR052945">
    <property type="entry name" value="Mitotic_Regulator"/>
</dbReference>
<dbReference type="EMBL" id="JEMT01028239">
    <property type="protein sequence ID" value="EXX55299.1"/>
    <property type="molecule type" value="Genomic_DNA"/>
</dbReference>
<dbReference type="Pfam" id="PF08238">
    <property type="entry name" value="Sel1"/>
    <property type="match status" value="4"/>
</dbReference>